<organism evidence="2 3">
    <name type="scientific">Halovivax ruber (strain DSM 18193 / JCM 13892 / XH-70)</name>
    <dbReference type="NCBI Taxonomy" id="797302"/>
    <lineage>
        <taxon>Archaea</taxon>
        <taxon>Methanobacteriati</taxon>
        <taxon>Methanobacteriota</taxon>
        <taxon>Stenosarchaea group</taxon>
        <taxon>Halobacteria</taxon>
        <taxon>Halobacteriales</taxon>
        <taxon>Natrialbaceae</taxon>
        <taxon>Halovivax</taxon>
    </lineage>
</organism>
<dbReference type="Pfam" id="PF24035">
    <property type="entry name" value="DUF7344"/>
    <property type="match status" value="1"/>
</dbReference>
<evidence type="ECO:0000313" key="2">
    <source>
        <dbReference type="EMBL" id="AGB16772.1"/>
    </source>
</evidence>
<dbReference type="EMBL" id="CP003050">
    <property type="protein sequence ID" value="AGB16772.1"/>
    <property type="molecule type" value="Genomic_DNA"/>
</dbReference>
<dbReference type="KEGG" id="hru:Halru_2185"/>
<accession>L0IFM5</accession>
<evidence type="ECO:0000259" key="1">
    <source>
        <dbReference type="Pfam" id="PF24035"/>
    </source>
</evidence>
<proteinExistence type="predicted"/>
<dbReference type="InterPro" id="IPR036390">
    <property type="entry name" value="WH_DNA-bd_sf"/>
</dbReference>
<evidence type="ECO:0000313" key="3">
    <source>
        <dbReference type="Proteomes" id="UP000010846"/>
    </source>
</evidence>
<keyword evidence="3" id="KW-1185">Reference proteome</keyword>
<name>L0IFM5_HALRX</name>
<dbReference type="RefSeq" id="WP_015301384.1">
    <property type="nucleotide sequence ID" value="NC_019964.1"/>
</dbReference>
<protein>
    <recommendedName>
        <fullName evidence="1">DUF7344 domain-containing protein</fullName>
    </recommendedName>
</protein>
<dbReference type="InterPro" id="IPR055768">
    <property type="entry name" value="DUF7344"/>
</dbReference>
<dbReference type="HOGENOM" id="CLU_131305_4_1_2"/>
<dbReference type="AlphaFoldDB" id="L0IFM5"/>
<gene>
    <name evidence="2" type="ordered locus">Halru_2185</name>
</gene>
<dbReference type="eggNOG" id="arCOG03828">
    <property type="taxonomic scope" value="Archaea"/>
</dbReference>
<sequence length="115" mass="12865">MNPHITHSSRRRTDPDLPVSVALETLSNEWRRRTLSLLSGHEMMTVDELAEALAVEGGDLPAETLHLELHHCHLPKLADAGLVRYDAERHRVHARTHSGELDSLLEAVRASDRVA</sequence>
<feature type="domain" description="DUF7344" evidence="1">
    <location>
        <begin position="24"/>
        <end position="92"/>
    </location>
</feature>
<dbReference type="Proteomes" id="UP000010846">
    <property type="component" value="Chromosome"/>
</dbReference>
<dbReference type="InterPro" id="IPR036388">
    <property type="entry name" value="WH-like_DNA-bd_sf"/>
</dbReference>
<dbReference type="SUPFAM" id="SSF46785">
    <property type="entry name" value="Winged helix' DNA-binding domain"/>
    <property type="match status" value="1"/>
</dbReference>
<reference evidence="2" key="1">
    <citation type="submission" date="2011-09" db="EMBL/GenBank/DDBJ databases">
        <title>Complete sequence of Halovivax ruber XH-70.</title>
        <authorList>
            <consortium name="US DOE Joint Genome Institute"/>
            <person name="Lucas S."/>
            <person name="Han J."/>
            <person name="Lapidus A."/>
            <person name="Cheng J.-F."/>
            <person name="Goodwin L."/>
            <person name="Pitluck S."/>
            <person name="Peters L."/>
            <person name="Mikhailova N."/>
            <person name="Davenport K."/>
            <person name="Detter J.C."/>
            <person name="Han C."/>
            <person name="Tapia R."/>
            <person name="Land M."/>
            <person name="Hauser L."/>
            <person name="Kyrpides N."/>
            <person name="Ivanova N."/>
            <person name="Pagani I."/>
            <person name="Sproer C."/>
            <person name="Anderson I."/>
            <person name="Woyke T."/>
        </authorList>
    </citation>
    <scope>NUCLEOTIDE SEQUENCE</scope>
    <source>
        <strain evidence="2">XH-70</strain>
    </source>
</reference>
<dbReference type="GeneID" id="14376693"/>
<dbReference type="Gene3D" id="1.10.10.10">
    <property type="entry name" value="Winged helix-like DNA-binding domain superfamily/Winged helix DNA-binding domain"/>
    <property type="match status" value="1"/>
</dbReference>